<comment type="caution">
    <text evidence="1">The sequence shown here is derived from an EMBL/GenBank/DDBJ whole genome shotgun (WGS) entry which is preliminary data.</text>
</comment>
<dbReference type="OrthoDB" id="419598at2759"/>
<organism evidence="1 2">
    <name type="scientific">Tolypocladium paradoxum</name>
    <dbReference type="NCBI Taxonomy" id="94208"/>
    <lineage>
        <taxon>Eukaryota</taxon>
        <taxon>Fungi</taxon>
        <taxon>Dikarya</taxon>
        <taxon>Ascomycota</taxon>
        <taxon>Pezizomycotina</taxon>
        <taxon>Sordariomycetes</taxon>
        <taxon>Hypocreomycetidae</taxon>
        <taxon>Hypocreales</taxon>
        <taxon>Ophiocordycipitaceae</taxon>
        <taxon>Tolypocladium</taxon>
    </lineage>
</organism>
<sequence>MEKSGRTLAPAPNDLVLQFIDARDLANFIIAPEQKLDGPFNLVSESKHTSMRDFLETANKVTGGHAQLCWLGPEKVIAADIGAWVELPLCETDVSKAAKAVMKMRPARDIIADTWAWMERLDEMPSNVQVSLDPDKEAAALDKYVGTE</sequence>
<evidence type="ECO:0000313" key="2">
    <source>
        <dbReference type="Proteomes" id="UP000237481"/>
    </source>
</evidence>
<protein>
    <submittedName>
        <fullName evidence="1">Uncharacterized protein</fullName>
    </submittedName>
</protein>
<name>A0A2S4L600_9HYPO</name>
<gene>
    <name evidence="1" type="ORF">TPAR_01933</name>
</gene>
<dbReference type="Proteomes" id="UP000237481">
    <property type="component" value="Unassembled WGS sequence"/>
</dbReference>
<dbReference type="EMBL" id="PKSG01000195">
    <property type="protein sequence ID" value="POR37873.1"/>
    <property type="molecule type" value="Genomic_DNA"/>
</dbReference>
<keyword evidence="2" id="KW-1185">Reference proteome</keyword>
<dbReference type="SUPFAM" id="SSF51735">
    <property type="entry name" value="NAD(P)-binding Rossmann-fold domains"/>
    <property type="match status" value="1"/>
</dbReference>
<accession>A0A2S4L600</accession>
<dbReference type="InterPro" id="IPR036291">
    <property type="entry name" value="NAD(P)-bd_dom_sf"/>
</dbReference>
<proteinExistence type="predicted"/>
<evidence type="ECO:0000313" key="1">
    <source>
        <dbReference type="EMBL" id="POR37873.1"/>
    </source>
</evidence>
<reference evidence="1 2" key="1">
    <citation type="submission" date="2018-01" db="EMBL/GenBank/DDBJ databases">
        <title>Harnessing the power of phylogenomics to disentangle the directionality and signatures of interkingdom host jumping in the parasitic fungal genus Tolypocladium.</title>
        <authorList>
            <person name="Quandt C.A."/>
            <person name="Patterson W."/>
            <person name="Spatafora J.W."/>
        </authorList>
    </citation>
    <scope>NUCLEOTIDE SEQUENCE [LARGE SCALE GENOMIC DNA]</scope>
    <source>
        <strain evidence="1 2">NRBC 100945</strain>
    </source>
</reference>
<dbReference type="AlphaFoldDB" id="A0A2S4L600"/>
<dbReference type="STRING" id="94208.A0A2S4L600"/>
<dbReference type="Gene3D" id="3.40.50.720">
    <property type="entry name" value="NAD(P)-binding Rossmann-like Domain"/>
    <property type="match status" value="1"/>
</dbReference>